<name>A0ABQ5MZM8_9MICC</name>
<gene>
    <name evidence="1" type="ORF">AHIS1636_38860</name>
</gene>
<dbReference type="RefSeq" id="WP_264797535.1">
    <property type="nucleotide sequence ID" value="NZ_BRVS01000034.1"/>
</dbReference>
<reference evidence="1 2" key="1">
    <citation type="journal article" date="2023" name="Int. J. Syst. Evol. Microbiol.">
        <title>Arthrobacter mangrovi sp. nov., an actinobacterium isolated from the rhizosphere of a mangrove.</title>
        <authorList>
            <person name="Hamada M."/>
            <person name="Saitou S."/>
            <person name="Enomoto N."/>
            <person name="Nanri K."/>
            <person name="Hidaka K."/>
            <person name="Miura T."/>
            <person name="Tamura T."/>
        </authorList>
    </citation>
    <scope>NUCLEOTIDE SEQUENCE [LARGE SCALE GENOMIC DNA]</scope>
    <source>
        <strain evidence="1 2">NBRC 112813</strain>
    </source>
</reference>
<evidence type="ECO:0000313" key="2">
    <source>
        <dbReference type="Proteomes" id="UP001209654"/>
    </source>
</evidence>
<sequence>MKVGPVEVIVCAFPEPEVDEPVIVSLSRAVQSGAIALIDLVLVMRDAQGVVHVRDLEDDLPPAWSAMVVGSRPLTLLSDADIGIAAESIGNNETALVAALEHRWAQRLAEDVRHAGGVVALHVRIPHETVVRAFEADGVEAT</sequence>
<comment type="caution">
    <text evidence="1">The sequence shown here is derived from an EMBL/GenBank/DDBJ whole genome shotgun (WGS) entry which is preliminary data.</text>
</comment>
<accession>A0ABQ5MZM8</accession>
<proteinExistence type="predicted"/>
<organism evidence="1 2">
    <name type="scientific">Arthrobacter mangrovi</name>
    <dbReference type="NCBI Taxonomy" id="2966350"/>
    <lineage>
        <taxon>Bacteria</taxon>
        <taxon>Bacillati</taxon>
        <taxon>Actinomycetota</taxon>
        <taxon>Actinomycetes</taxon>
        <taxon>Micrococcales</taxon>
        <taxon>Micrococcaceae</taxon>
        <taxon>Arthrobacter</taxon>
    </lineage>
</organism>
<dbReference type="Pfam" id="PF19850">
    <property type="entry name" value="DUF6325"/>
    <property type="match status" value="1"/>
</dbReference>
<dbReference type="Proteomes" id="UP001209654">
    <property type="component" value="Unassembled WGS sequence"/>
</dbReference>
<keyword evidence="2" id="KW-1185">Reference proteome</keyword>
<dbReference type="EMBL" id="BRVS01000034">
    <property type="protein sequence ID" value="GLB69441.1"/>
    <property type="molecule type" value="Genomic_DNA"/>
</dbReference>
<dbReference type="InterPro" id="IPR046288">
    <property type="entry name" value="DUF6325"/>
</dbReference>
<evidence type="ECO:0000313" key="1">
    <source>
        <dbReference type="EMBL" id="GLB69441.1"/>
    </source>
</evidence>
<protein>
    <submittedName>
        <fullName evidence="1">Uncharacterized protein</fullName>
    </submittedName>
</protein>